<evidence type="ECO:0000313" key="2">
    <source>
        <dbReference type="Proteomes" id="UP001187346"/>
    </source>
</evidence>
<accession>A0ABU4FDI6</accession>
<reference evidence="1 2" key="1">
    <citation type="submission" date="2023-10" db="EMBL/GenBank/DDBJ databases">
        <title>Characterization of rhizosphere-enriched actinobacteria from wheat plants lab-grown on chernevaya soil.</title>
        <authorList>
            <person name="Tikhonova E.N."/>
            <person name="Konopkin A."/>
            <person name="Kravchenko I.K."/>
        </authorList>
    </citation>
    <scope>NUCLEOTIDE SEQUENCE [LARGE SCALE GENOMIC DNA]</scope>
    <source>
        <strain evidence="1 2">RR29</strain>
    </source>
</reference>
<dbReference type="SUPFAM" id="SSF54909">
    <property type="entry name" value="Dimeric alpha+beta barrel"/>
    <property type="match status" value="1"/>
</dbReference>
<comment type="caution">
    <text evidence="1">The sequence shown here is derived from an EMBL/GenBank/DDBJ whole genome shotgun (WGS) entry which is preliminary data.</text>
</comment>
<dbReference type="Gene3D" id="3.30.70.100">
    <property type="match status" value="1"/>
</dbReference>
<gene>
    <name evidence="1" type="ORF">R5A26_19120</name>
</gene>
<keyword evidence="2" id="KW-1185">Reference proteome</keyword>
<dbReference type="RefSeq" id="WP_266866248.1">
    <property type="nucleotide sequence ID" value="NZ_JAPEMW010000001.1"/>
</dbReference>
<dbReference type="InterPro" id="IPR011008">
    <property type="entry name" value="Dimeric_a/b-barrel"/>
</dbReference>
<name>A0ABU4FDI6_9ACTN</name>
<sequence>MTRKAILLVHTNAAGPEHEAAFDTWYEQVHIPQLLERVPGIVSATRFTASPAGPPAEYRHLALYEIEAEDPGAVLGAIGEAAAAGKLDMSPAMDSRPPVMTLYEPARSA</sequence>
<organism evidence="1 2">
    <name type="scientific">Streptomyces prunicolor</name>
    <dbReference type="NCBI Taxonomy" id="67348"/>
    <lineage>
        <taxon>Bacteria</taxon>
        <taxon>Bacillati</taxon>
        <taxon>Actinomycetota</taxon>
        <taxon>Actinomycetes</taxon>
        <taxon>Kitasatosporales</taxon>
        <taxon>Streptomycetaceae</taxon>
        <taxon>Streptomyces</taxon>
    </lineage>
</organism>
<evidence type="ECO:0000313" key="1">
    <source>
        <dbReference type="EMBL" id="MDV7218061.1"/>
    </source>
</evidence>
<proteinExistence type="predicted"/>
<protein>
    <submittedName>
        <fullName evidence="1">DUF4286 family protein</fullName>
    </submittedName>
</protein>
<dbReference type="Proteomes" id="UP001187346">
    <property type="component" value="Unassembled WGS sequence"/>
</dbReference>
<dbReference type="EMBL" id="JAWMAJ010000058">
    <property type="protein sequence ID" value="MDV7218061.1"/>
    <property type="molecule type" value="Genomic_DNA"/>
</dbReference>